<dbReference type="Pfam" id="PF03607">
    <property type="entry name" value="DCX"/>
    <property type="match status" value="2"/>
</dbReference>
<dbReference type="GO" id="GO:0005874">
    <property type="term" value="C:microtubule"/>
    <property type="evidence" value="ECO:0007669"/>
    <property type="project" value="TreeGrafter"/>
</dbReference>
<dbReference type="PANTHER" id="PTHR23004">
    <property type="entry name" value="DOUBLECORTIN DOMAIN CONTAINING 2"/>
    <property type="match status" value="1"/>
</dbReference>
<dbReference type="AlphaFoldDB" id="A0A1Y2C167"/>
<comment type="caution">
    <text evidence="3">The sequence shown here is derived from an EMBL/GenBank/DDBJ whole genome shotgun (WGS) entry which is preliminary data.</text>
</comment>
<dbReference type="PROSITE" id="PS50309">
    <property type="entry name" value="DC"/>
    <property type="match status" value="3"/>
</dbReference>
<feature type="domain" description="Doublecortin" evidence="2">
    <location>
        <begin position="239"/>
        <end position="331"/>
    </location>
</feature>
<dbReference type="InterPro" id="IPR036572">
    <property type="entry name" value="Doublecortin_dom_sf"/>
</dbReference>
<dbReference type="Gene3D" id="3.10.20.230">
    <property type="entry name" value="Doublecortin domain"/>
    <property type="match status" value="3"/>
</dbReference>
<keyword evidence="4" id="KW-1185">Reference proteome</keyword>
<feature type="domain" description="Doublecortin" evidence="2">
    <location>
        <begin position="8"/>
        <end position="91"/>
    </location>
</feature>
<accession>A0A1Y2C167</accession>
<feature type="region of interest" description="Disordered" evidence="1">
    <location>
        <begin position="341"/>
        <end position="436"/>
    </location>
</feature>
<dbReference type="SMART" id="SM00537">
    <property type="entry name" value="DCX"/>
    <property type="match status" value="3"/>
</dbReference>
<dbReference type="PANTHER" id="PTHR23004:SF11">
    <property type="entry name" value="PROTEIN RPI-1"/>
    <property type="match status" value="1"/>
</dbReference>
<reference evidence="3 4" key="1">
    <citation type="submission" date="2016-07" db="EMBL/GenBank/DDBJ databases">
        <title>Pervasive Adenine N6-methylation of Active Genes in Fungi.</title>
        <authorList>
            <consortium name="DOE Joint Genome Institute"/>
            <person name="Mondo S.J."/>
            <person name="Dannebaum R.O."/>
            <person name="Kuo R.C."/>
            <person name="Labutti K."/>
            <person name="Haridas S."/>
            <person name="Kuo A."/>
            <person name="Salamov A."/>
            <person name="Ahrendt S.R."/>
            <person name="Lipzen A."/>
            <person name="Sullivan W."/>
            <person name="Andreopoulos W.B."/>
            <person name="Clum A."/>
            <person name="Lindquist E."/>
            <person name="Daum C."/>
            <person name="Ramamoorthy G.K."/>
            <person name="Gryganskyi A."/>
            <person name="Culley D."/>
            <person name="Magnuson J.K."/>
            <person name="James T.Y."/>
            <person name="O'Malley M.A."/>
            <person name="Stajich J.E."/>
            <person name="Spatafora J.W."/>
            <person name="Visel A."/>
            <person name="Grigoriev I.V."/>
        </authorList>
    </citation>
    <scope>NUCLEOTIDE SEQUENCE [LARGE SCALE GENOMIC DNA]</scope>
    <source>
        <strain evidence="3 4">JEL800</strain>
    </source>
</reference>
<organism evidence="3 4">
    <name type="scientific">Rhizoclosmatium globosum</name>
    <dbReference type="NCBI Taxonomy" id="329046"/>
    <lineage>
        <taxon>Eukaryota</taxon>
        <taxon>Fungi</taxon>
        <taxon>Fungi incertae sedis</taxon>
        <taxon>Chytridiomycota</taxon>
        <taxon>Chytridiomycota incertae sedis</taxon>
        <taxon>Chytridiomycetes</taxon>
        <taxon>Chytridiales</taxon>
        <taxon>Chytriomycetaceae</taxon>
        <taxon>Rhizoclosmatium</taxon>
    </lineage>
</organism>
<evidence type="ECO:0000313" key="4">
    <source>
        <dbReference type="Proteomes" id="UP000193642"/>
    </source>
</evidence>
<feature type="compositionally biased region" description="Polar residues" evidence="1">
    <location>
        <begin position="404"/>
        <end position="425"/>
    </location>
</feature>
<dbReference type="Proteomes" id="UP000193642">
    <property type="component" value="Unassembled WGS sequence"/>
</dbReference>
<evidence type="ECO:0000256" key="1">
    <source>
        <dbReference type="SAM" id="MobiDB-lite"/>
    </source>
</evidence>
<dbReference type="GO" id="GO:0005815">
    <property type="term" value="C:microtubule organizing center"/>
    <property type="evidence" value="ECO:0007669"/>
    <property type="project" value="TreeGrafter"/>
</dbReference>
<name>A0A1Y2C167_9FUNG</name>
<evidence type="ECO:0000313" key="3">
    <source>
        <dbReference type="EMBL" id="ORY40644.1"/>
    </source>
</evidence>
<dbReference type="SUPFAM" id="SSF89837">
    <property type="entry name" value="Doublecortin (DC)"/>
    <property type="match status" value="3"/>
</dbReference>
<dbReference type="EMBL" id="MCGO01000034">
    <property type="protein sequence ID" value="ORY40644.1"/>
    <property type="molecule type" value="Genomic_DNA"/>
</dbReference>
<sequence>MIDEQKGIKVYLFRNGDTFTPAKRIVVSTRVFKNYEQFLHRASQDLSLLHGAIRHLYTLSGGEVTSLAQLKDGHSYVGVASGESFKQVAYKVPEEPGASRLVAGTGLGGGIALVKMPELRKVVKDAKDDEGVFTSTSKGYRVVVFLNGNTKCPDLNIVLNYRTCKNFERLLTTLSTIFQRRIRRLYDAESYARLTSLAQLHDGHNLVAGGEFDPIMKVAYPLVNPLIPKEKNHAHHVPKVATFYLNGDPYYRGYQLTVKRARFPNLQVLMDHLTQALDLTLAYRVTRIHRLDNGHKLTDETLDPLFSPLPSAPSKFVVVCGDDVFYNIEYDVNAHQHLILGANTDDPEPSPTTKPHTRRLVKRSKVKEIKSPVKPKTPAAPKTPASKTPAAKTPAAAHSDTAKKGSTGTKQDSKNSKQANSKANLQQQRKRRRDRR</sequence>
<dbReference type="GO" id="GO:0035556">
    <property type="term" value="P:intracellular signal transduction"/>
    <property type="evidence" value="ECO:0007669"/>
    <property type="project" value="InterPro"/>
</dbReference>
<feature type="compositionally biased region" description="Low complexity" evidence="1">
    <location>
        <begin position="372"/>
        <end position="397"/>
    </location>
</feature>
<dbReference type="InterPro" id="IPR003533">
    <property type="entry name" value="Doublecortin_dom"/>
</dbReference>
<evidence type="ECO:0000259" key="2">
    <source>
        <dbReference type="PROSITE" id="PS50309"/>
    </source>
</evidence>
<dbReference type="OrthoDB" id="1738954at2759"/>
<feature type="domain" description="Doublecortin" evidence="2">
    <location>
        <begin position="140"/>
        <end position="210"/>
    </location>
</feature>
<proteinExistence type="predicted"/>
<gene>
    <name evidence="3" type="ORF">BCR33DRAFT_767838</name>
</gene>
<dbReference type="STRING" id="329046.A0A1Y2C167"/>
<feature type="compositionally biased region" description="Basic residues" evidence="1">
    <location>
        <begin position="355"/>
        <end position="365"/>
    </location>
</feature>
<protein>
    <recommendedName>
        <fullName evidence="2">Doublecortin domain-containing protein</fullName>
    </recommendedName>
</protein>